<dbReference type="SUPFAM" id="SSF54928">
    <property type="entry name" value="RNA-binding domain, RBD"/>
    <property type="match status" value="1"/>
</dbReference>
<sequence length="239" mass="27071">MASDDEDLDCPLCMEEFDIADCKFRPCPCGYQICRFCWHHIKTNLNGRCPACRRAYTDQIVEFVPVSAEEILRSKKEKKEKERQQRDMRDPNRRQLSGMRVVQKNLVYVLGLGSKHASLENEFFKKYGKINKLVVSKRSVPSAQQSSSQVSVGIYVTYARKEDAAKAIAGLNGAVCDGKVIRASYGTTKYCTYYLRNMPCPNPNCMYLHEPGDDVDSYSKENPAIGCVQANIILMRGLI</sequence>
<dbReference type="FunFam" id="3.30.40.10:FF:000006">
    <property type="entry name" value="CCR4-NOT transcription complex subunit 4"/>
    <property type="match status" value="1"/>
</dbReference>
<organism evidence="14 15">
    <name type="scientific">Phycomyces blakesleeanus (strain ATCC 8743b / DSM 1359 / FGSC 10004 / NBRC 33097 / NRRL 1555)</name>
    <dbReference type="NCBI Taxonomy" id="763407"/>
    <lineage>
        <taxon>Eukaryota</taxon>
        <taxon>Fungi</taxon>
        <taxon>Fungi incertae sedis</taxon>
        <taxon>Mucoromycota</taxon>
        <taxon>Mucoromycotina</taxon>
        <taxon>Mucoromycetes</taxon>
        <taxon>Mucorales</taxon>
        <taxon>Phycomycetaceae</taxon>
        <taxon>Phycomyces</taxon>
    </lineage>
</organism>
<protein>
    <recommendedName>
        <fullName evidence="16">CCCH-type zinc finger transcription factor</fullName>
    </recommendedName>
</protein>
<dbReference type="Gene3D" id="3.30.70.330">
    <property type="match status" value="1"/>
</dbReference>
<dbReference type="PANTHER" id="PTHR12603:SF0">
    <property type="entry name" value="CCR4-NOT TRANSCRIPTION COMPLEX SUBUNIT 4"/>
    <property type="match status" value="1"/>
</dbReference>
<keyword evidence="3 9" id="KW-0863">Zinc-finger</keyword>
<dbReference type="InterPro" id="IPR039515">
    <property type="entry name" value="NOT4_mRING-HC-C4C4"/>
</dbReference>
<dbReference type="STRING" id="763407.A0A163EGP2"/>
<evidence type="ECO:0000256" key="6">
    <source>
        <dbReference type="ARBA" id="ARBA00023054"/>
    </source>
</evidence>
<dbReference type="InterPro" id="IPR000504">
    <property type="entry name" value="RRM_dom"/>
</dbReference>
<dbReference type="EMBL" id="KV440973">
    <property type="protein sequence ID" value="OAD78540.1"/>
    <property type="molecule type" value="Genomic_DNA"/>
</dbReference>
<dbReference type="RefSeq" id="XP_018296580.1">
    <property type="nucleotide sequence ID" value="XM_018438958.1"/>
</dbReference>
<keyword evidence="6" id="KW-0175">Coiled coil</keyword>
<dbReference type="SMART" id="SM00361">
    <property type="entry name" value="RRM_1"/>
    <property type="match status" value="1"/>
</dbReference>
<feature type="compositionally biased region" description="Basic and acidic residues" evidence="10">
    <location>
        <begin position="74"/>
        <end position="93"/>
    </location>
</feature>
<evidence type="ECO:0000256" key="4">
    <source>
        <dbReference type="ARBA" id="ARBA00022833"/>
    </source>
</evidence>
<feature type="zinc finger region" description="C3H1-type" evidence="9">
    <location>
        <begin position="185"/>
        <end position="212"/>
    </location>
</feature>
<keyword evidence="15" id="KW-1185">Reference proteome</keyword>
<dbReference type="InterPro" id="IPR013083">
    <property type="entry name" value="Znf_RING/FYVE/PHD"/>
</dbReference>
<dbReference type="InterPro" id="IPR003954">
    <property type="entry name" value="RRM_euk-type"/>
</dbReference>
<feature type="domain" description="C3H1-type" evidence="13">
    <location>
        <begin position="185"/>
        <end position="212"/>
    </location>
</feature>
<evidence type="ECO:0000256" key="2">
    <source>
        <dbReference type="ARBA" id="ARBA00022723"/>
    </source>
</evidence>
<dbReference type="InterPro" id="IPR001841">
    <property type="entry name" value="Znf_RING"/>
</dbReference>
<gene>
    <name evidence="14" type="ORF">PHYBLDRAFT_18460</name>
</gene>
<dbReference type="Pfam" id="PF00076">
    <property type="entry name" value="RRM_1"/>
    <property type="match status" value="1"/>
</dbReference>
<dbReference type="SUPFAM" id="SSF57850">
    <property type="entry name" value="RING/U-box"/>
    <property type="match status" value="1"/>
</dbReference>
<dbReference type="InParanoid" id="A0A163EGP2"/>
<dbReference type="Gene3D" id="3.30.40.10">
    <property type="entry name" value="Zinc/RING finger domain, C3HC4 (zinc finger)"/>
    <property type="match status" value="1"/>
</dbReference>
<dbReference type="GO" id="GO:0003723">
    <property type="term" value="F:RNA binding"/>
    <property type="evidence" value="ECO:0007669"/>
    <property type="project" value="UniProtKB-UniRule"/>
</dbReference>
<accession>A0A163EGP2</accession>
<feature type="domain" description="RING-type" evidence="11">
    <location>
        <begin position="10"/>
        <end position="53"/>
    </location>
</feature>
<evidence type="ECO:0000259" key="11">
    <source>
        <dbReference type="PROSITE" id="PS50089"/>
    </source>
</evidence>
<feature type="domain" description="RRM" evidence="12">
    <location>
        <begin position="105"/>
        <end position="188"/>
    </location>
</feature>
<dbReference type="GO" id="GO:0016567">
    <property type="term" value="P:protein ubiquitination"/>
    <property type="evidence" value="ECO:0007669"/>
    <property type="project" value="TreeGrafter"/>
</dbReference>
<keyword evidence="2 9" id="KW-0479">Metal-binding</keyword>
<dbReference type="VEuPathDB" id="FungiDB:PHYBLDRAFT_18460"/>
<evidence type="ECO:0000256" key="7">
    <source>
        <dbReference type="ARBA" id="ARBA00023242"/>
    </source>
</evidence>
<keyword evidence="7" id="KW-0539">Nucleus</keyword>
<dbReference type="Pfam" id="PF14570">
    <property type="entry name" value="zf-RING_4"/>
    <property type="match status" value="1"/>
</dbReference>
<dbReference type="PANTHER" id="PTHR12603">
    <property type="entry name" value="CCR4-NOT TRANSCRIPTION COMPLEX RELATED"/>
    <property type="match status" value="1"/>
</dbReference>
<dbReference type="AlphaFoldDB" id="A0A163EGP2"/>
<dbReference type="CDD" id="cd12438">
    <property type="entry name" value="RRM_CNOT4"/>
    <property type="match status" value="1"/>
</dbReference>
<evidence type="ECO:0000256" key="1">
    <source>
        <dbReference type="ARBA" id="ARBA00004123"/>
    </source>
</evidence>
<comment type="subcellular location">
    <subcellularLocation>
        <location evidence="1">Nucleus</location>
    </subcellularLocation>
</comment>
<dbReference type="InterPro" id="IPR039780">
    <property type="entry name" value="Mot2"/>
</dbReference>
<evidence type="ECO:0000256" key="9">
    <source>
        <dbReference type="PROSITE-ProRule" id="PRU00723"/>
    </source>
</evidence>
<reference evidence="15" key="1">
    <citation type="submission" date="2015-06" db="EMBL/GenBank/DDBJ databases">
        <title>Expansion of signal transduction pathways in fungi by whole-genome duplication.</title>
        <authorList>
            <consortium name="DOE Joint Genome Institute"/>
            <person name="Corrochano L.M."/>
            <person name="Kuo A."/>
            <person name="Marcet-Houben M."/>
            <person name="Polaino S."/>
            <person name="Salamov A."/>
            <person name="Villalobos J.M."/>
            <person name="Alvarez M.I."/>
            <person name="Avalos J."/>
            <person name="Benito E.P."/>
            <person name="Benoit I."/>
            <person name="Burger G."/>
            <person name="Camino L.P."/>
            <person name="Canovas D."/>
            <person name="Cerda-Olmedo E."/>
            <person name="Cheng J.-F."/>
            <person name="Dominguez A."/>
            <person name="Elias M."/>
            <person name="Eslava A.P."/>
            <person name="Glaser F."/>
            <person name="Grimwood J."/>
            <person name="Gutierrez G."/>
            <person name="Heitman J."/>
            <person name="Henrissat B."/>
            <person name="Iturriaga E.A."/>
            <person name="Lang B.F."/>
            <person name="Lavin J.L."/>
            <person name="Lee S."/>
            <person name="Li W."/>
            <person name="Lindquist E."/>
            <person name="Lopez-Garcia S."/>
            <person name="Luque E.M."/>
            <person name="Marcos A.T."/>
            <person name="Martin J."/>
            <person name="McCluskey K."/>
            <person name="Medina H.R."/>
            <person name="Miralles-Duran A."/>
            <person name="Miyazaki A."/>
            <person name="Munoz-Torres E."/>
            <person name="Oguiza J.A."/>
            <person name="Ohm R."/>
            <person name="Olmedo M."/>
            <person name="Orejas M."/>
            <person name="Ortiz-Castellanos L."/>
            <person name="Pisabarro A.G."/>
            <person name="Rodriguez-Romero J."/>
            <person name="Ruiz-Herrera J."/>
            <person name="Ruiz-Vazquez R."/>
            <person name="Sanz C."/>
            <person name="Schackwitz W."/>
            <person name="Schmutz J."/>
            <person name="Shahriari M."/>
            <person name="Shelest E."/>
            <person name="Silva-Franco F."/>
            <person name="Soanes D."/>
            <person name="Syed K."/>
            <person name="Tagua V.G."/>
            <person name="Talbot N.J."/>
            <person name="Thon M."/>
            <person name="De vries R.P."/>
            <person name="Wiebenga A."/>
            <person name="Yadav J.S."/>
            <person name="Braun E.L."/>
            <person name="Baker S."/>
            <person name="Garre V."/>
            <person name="Horwitz B."/>
            <person name="Torres-Martinez S."/>
            <person name="Idnurm A."/>
            <person name="Herrera-Estrella A."/>
            <person name="Gabaldon T."/>
            <person name="Grigoriev I.V."/>
        </authorList>
    </citation>
    <scope>NUCLEOTIDE SEQUENCE [LARGE SCALE GENOMIC DNA]</scope>
    <source>
        <strain evidence="15">NRRL 1555(-)</strain>
    </source>
</reference>
<keyword evidence="4 9" id="KW-0862">Zinc</keyword>
<dbReference type="GeneID" id="28999864"/>
<evidence type="ECO:0000256" key="5">
    <source>
        <dbReference type="ARBA" id="ARBA00022884"/>
    </source>
</evidence>
<dbReference type="GO" id="GO:0030014">
    <property type="term" value="C:CCR4-NOT complex"/>
    <property type="evidence" value="ECO:0007669"/>
    <property type="project" value="InterPro"/>
</dbReference>
<evidence type="ECO:0008006" key="16">
    <source>
        <dbReference type="Google" id="ProtNLM"/>
    </source>
</evidence>
<dbReference type="GO" id="GO:0004842">
    <property type="term" value="F:ubiquitin-protein transferase activity"/>
    <property type="evidence" value="ECO:0007669"/>
    <property type="project" value="InterPro"/>
</dbReference>
<evidence type="ECO:0000256" key="8">
    <source>
        <dbReference type="PROSITE-ProRule" id="PRU00176"/>
    </source>
</evidence>
<dbReference type="PROSITE" id="PS50089">
    <property type="entry name" value="ZF_RING_2"/>
    <property type="match status" value="1"/>
</dbReference>
<dbReference type="InterPro" id="IPR034261">
    <property type="entry name" value="CNOT4_RRM"/>
</dbReference>
<evidence type="ECO:0000313" key="15">
    <source>
        <dbReference type="Proteomes" id="UP000077315"/>
    </source>
</evidence>
<dbReference type="GO" id="GO:0008270">
    <property type="term" value="F:zinc ion binding"/>
    <property type="evidence" value="ECO:0007669"/>
    <property type="project" value="UniProtKB-KW"/>
</dbReference>
<feature type="region of interest" description="Disordered" evidence="10">
    <location>
        <begin position="74"/>
        <end position="95"/>
    </location>
</feature>
<dbReference type="OrthoDB" id="1923159at2759"/>
<evidence type="ECO:0000256" key="3">
    <source>
        <dbReference type="ARBA" id="ARBA00022771"/>
    </source>
</evidence>
<evidence type="ECO:0000256" key="10">
    <source>
        <dbReference type="SAM" id="MobiDB-lite"/>
    </source>
</evidence>
<dbReference type="GO" id="GO:0005634">
    <property type="term" value="C:nucleus"/>
    <property type="evidence" value="ECO:0007669"/>
    <property type="project" value="UniProtKB-SubCell"/>
</dbReference>
<dbReference type="CDD" id="cd16618">
    <property type="entry name" value="mRING-HC-C4C4_CNOT4"/>
    <property type="match status" value="1"/>
</dbReference>
<dbReference type="InterPro" id="IPR012677">
    <property type="entry name" value="Nucleotide-bd_a/b_plait_sf"/>
</dbReference>
<proteinExistence type="predicted"/>
<evidence type="ECO:0000259" key="13">
    <source>
        <dbReference type="PROSITE" id="PS50103"/>
    </source>
</evidence>
<dbReference type="Proteomes" id="UP000077315">
    <property type="component" value="Unassembled WGS sequence"/>
</dbReference>
<evidence type="ECO:0000313" key="14">
    <source>
        <dbReference type="EMBL" id="OAD78540.1"/>
    </source>
</evidence>
<evidence type="ECO:0000259" key="12">
    <source>
        <dbReference type="PROSITE" id="PS50102"/>
    </source>
</evidence>
<dbReference type="PROSITE" id="PS50102">
    <property type="entry name" value="RRM"/>
    <property type="match status" value="1"/>
</dbReference>
<dbReference type="InterPro" id="IPR000571">
    <property type="entry name" value="Znf_CCCH"/>
</dbReference>
<dbReference type="PROSITE" id="PS50103">
    <property type="entry name" value="ZF_C3H1"/>
    <property type="match status" value="1"/>
</dbReference>
<keyword evidence="5 8" id="KW-0694">RNA-binding</keyword>
<dbReference type="InterPro" id="IPR035979">
    <property type="entry name" value="RBD_domain_sf"/>
</dbReference>
<name>A0A163EGP2_PHYB8</name>